<dbReference type="Proteomes" id="UP000474296">
    <property type="component" value="Unassembled WGS sequence"/>
</dbReference>
<sequence length="181" mass="21213">MIKRIIISITLVLVMLFVTAAIVNNKEQDPDFLNDEIITLEKYIQHRDVKNTNVSQVAVAWHLDHTLKTINRIAENLETSDPNLYESSFSVPRLMSNTFGFIPRGRAESPQNVRPPEIIKTEDIYNQIKEVKQNLEKIDSLDEKVFFEHPVFNNLNRDQTRRFLKVHTQHHLKIIRDILND</sequence>
<dbReference type="Gene3D" id="1.20.120.450">
    <property type="entry name" value="dinb family like domain"/>
    <property type="match status" value="1"/>
</dbReference>
<gene>
    <name evidence="1" type="ORF">GWK10_07280</name>
</gene>
<dbReference type="InterPro" id="IPR011463">
    <property type="entry name" value="DUF1569"/>
</dbReference>
<reference evidence="1 2" key="1">
    <citation type="submission" date="2020-01" db="EMBL/GenBank/DDBJ databases">
        <title>Spongiivirga citrea KCTC 32990T.</title>
        <authorList>
            <person name="Wang G."/>
        </authorList>
    </citation>
    <scope>NUCLEOTIDE SEQUENCE [LARGE SCALE GENOMIC DNA]</scope>
    <source>
        <strain evidence="1 2">KCTC 32990</strain>
    </source>
</reference>
<dbReference type="AlphaFoldDB" id="A0A6M0CNH7"/>
<name>A0A6M0CNH7_9FLAO</name>
<comment type="caution">
    <text evidence="1">The sequence shown here is derived from an EMBL/GenBank/DDBJ whole genome shotgun (WGS) entry which is preliminary data.</text>
</comment>
<keyword evidence="2" id="KW-1185">Reference proteome</keyword>
<evidence type="ECO:0000313" key="1">
    <source>
        <dbReference type="EMBL" id="NER17007.1"/>
    </source>
</evidence>
<dbReference type="Pfam" id="PF07606">
    <property type="entry name" value="DUF1569"/>
    <property type="match status" value="1"/>
</dbReference>
<evidence type="ECO:0000313" key="2">
    <source>
        <dbReference type="Proteomes" id="UP000474296"/>
    </source>
</evidence>
<dbReference type="EMBL" id="JAABOQ010000003">
    <property type="protein sequence ID" value="NER17007.1"/>
    <property type="molecule type" value="Genomic_DNA"/>
</dbReference>
<accession>A0A6M0CNH7</accession>
<organism evidence="1 2">
    <name type="scientific">Spongiivirga citrea</name>
    <dbReference type="NCBI Taxonomy" id="1481457"/>
    <lineage>
        <taxon>Bacteria</taxon>
        <taxon>Pseudomonadati</taxon>
        <taxon>Bacteroidota</taxon>
        <taxon>Flavobacteriia</taxon>
        <taxon>Flavobacteriales</taxon>
        <taxon>Flavobacteriaceae</taxon>
        <taxon>Spongiivirga</taxon>
    </lineage>
</organism>
<dbReference type="RefSeq" id="WP_164030948.1">
    <property type="nucleotide sequence ID" value="NZ_JAABOQ010000003.1"/>
</dbReference>
<protein>
    <submittedName>
        <fullName evidence="1">DUF1569 domain-containing protein</fullName>
    </submittedName>
</protein>
<dbReference type="InterPro" id="IPR034660">
    <property type="entry name" value="DinB/YfiT-like"/>
</dbReference>
<proteinExistence type="predicted"/>